<dbReference type="EMBL" id="WNYA01000352">
    <property type="protein sequence ID" value="KAG8548675.1"/>
    <property type="molecule type" value="Genomic_DNA"/>
</dbReference>
<dbReference type="Proteomes" id="UP000824782">
    <property type="component" value="Unassembled WGS sequence"/>
</dbReference>
<evidence type="ECO:0000313" key="2">
    <source>
        <dbReference type="Proteomes" id="UP000824782"/>
    </source>
</evidence>
<evidence type="ECO:0000313" key="1">
    <source>
        <dbReference type="EMBL" id="KAG8548675.1"/>
    </source>
</evidence>
<keyword evidence="2" id="KW-1185">Reference proteome</keyword>
<reference evidence="1" key="1">
    <citation type="thesis" date="2020" institute="ProQuest LLC" country="789 East Eisenhower Parkway, Ann Arbor, MI, USA">
        <title>Comparative Genomics and Chromosome Evolution.</title>
        <authorList>
            <person name="Mudd A.B."/>
        </authorList>
    </citation>
    <scope>NUCLEOTIDE SEQUENCE</scope>
    <source>
        <strain evidence="1">237g6f4</strain>
        <tissue evidence="1">Blood</tissue>
    </source>
</reference>
<accession>A0AAV6ZN01</accession>
<protein>
    <submittedName>
        <fullName evidence="1">Uncharacterized protein</fullName>
    </submittedName>
</protein>
<comment type="caution">
    <text evidence="1">The sequence shown here is derived from an EMBL/GenBank/DDBJ whole genome shotgun (WGS) entry which is preliminary data.</text>
</comment>
<dbReference type="AlphaFoldDB" id="A0AAV6ZN01"/>
<proteinExistence type="predicted"/>
<organism evidence="1 2">
    <name type="scientific">Engystomops pustulosus</name>
    <name type="common">Tungara frog</name>
    <name type="synonym">Physalaemus pustulosus</name>
    <dbReference type="NCBI Taxonomy" id="76066"/>
    <lineage>
        <taxon>Eukaryota</taxon>
        <taxon>Metazoa</taxon>
        <taxon>Chordata</taxon>
        <taxon>Craniata</taxon>
        <taxon>Vertebrata</taxon>
        <taxon>Euteleostomi</taxon>
        <taxon>Amphibia</taxon>
        <taxon>Batrachia</taxon>
        <taxon>Anura</taxon>
        <taxon>Neobatrachia</taxon>
        <taxon>Hyloidea</taxon>
        <taxon>Leptodactylidae</taxon>
        <taxon>Leiuperinae</taxon>
        <taxon>Engystomops</taxon>
    </lineage>
</organism>
<gene>
    <name evidence="1" type="ORF">GDO81_024605</name>
</gene>
<name>A0AAV6ZN01_ENGPU</name>
<sequence>MYAFPPVPVIPKVVKKIQKERGKVILVVPFWPKKVWFPSLRRLALEEPVHLPPRTDLLFQGPVLHPNPQALQLSAWILKGNY</sequence>